<comment type="subunit">
    <text evidence="13">Forms an energy-coupling factor (ECF) transporter complex composed of an ATP-binding protein (A component, CbiO), a transmembrane protein (T component, CbiQ) and 2 possible substrate-capture proteins (S components, CbiM and CbiN) of unknown stoichimetry.</text>
</comment>
<dbReference type="KEGG" id="hav:AT03_05695"/>
<feature type="transmembrane region" description="Helical" evidence="13">
    <location>
        <begin position="135"/>
        <end position="154"/>
    </location>
</feature>
<gene>
    <name evidence="13" type="primary">cbiM</name>
    <name evidence="14" type="ORF">AT03_05695</name>
</gene>
<dbReference type="OrthoDB" id="9809846at2"/>
<keyword evidence="4 13" id="KW-0813">Transport</keyword>
<keyword evidence="5 13" id="KW-1003">Cell membrane</keyword>
<evidence type="ECO:0000256" key="5">
    <source>
        <dbReference type="ARBA" id="ARBA00022475"/>
    </source>
</evidence>
<comment type="function">
    <text evidence="13">Part of the energy-coupling factor (ECF) transporter complex CbiMNOQ involved in cobalt import.</text>
</comment>
<keyword evidence="7 13" id="KW-0812">Transmembrane</keyword>
<evidence type="ECO:0000256" key="9">
    <source>
        <dbReference type="ARBA" id="ARBA00023065"/>
    </source>
</evidence>
<evidence type="ECO:0000256" key="4">
    <source>
        <dbReference type="ARBA" id="ARBA00022448"/>
    </source>
</evidence>
<dbReference type="PANTHER" id="PTHR43627:SF1">
    <property type="entry name" value="COBALT TRANSPORT PROTEIN CBIM"/>
    <property type="match status" value="1"/>
</dbReference>
<feature type="transmembrane region" description="Helical" evidence="13">
    <location>
        <begin position="37"/>
        <end position="58"/>
    </location>
</feature>
<dbReference type="HAMAP" id="MF_01462">
    <property type="entry name" value="CbiM"/>
    <property type="match status" value="1"/>
</dbReference>
<keyword evidence="3 13" id="KW-0171">Cobalt transport</keyword>
<keyword evidence="9 13" id="KW-0406">Ion transport</keyword>
<comment type="pathway">
    <text evidence="2 13">Cofactor biosynthesis; adenosylcobalamin biosynthesis.</text>
</comment>
<evidence type="ECO:0000256" key="13">
    <source>
        <dbReference type="HAMAP-Rule" id="MF_01462"/>
    </source>
</evidence>
<dbReference type="GeneID" id="56890682"/>
<dbReference type="Gene3D" id="1.10.1760.20">
    <property type="match status" value="1"/>
</dbReference>
<evidence type="ECO:0000256" key="11">
    <source>
        <dbReference type="ARBA" id="ARBA00023285"/>
    </source>
</evidence>
<dbReference type="InterPro" id="IPR018024">
    <property type="entry name" value="CbiM"/>
</dbReference>
<evidence type="ECO:0000256" key="10">
    <source>
        <dbReference type="ARBA" id="ARBA00023136"/>
    </source>
</evidence>
<dbReference type="AlphaFoldDB" id="A0A097QZK8"/>
<dbReference type="NCBIfam" id="NF006184">
    <property type="entry name" value="PRK08319.1"/>
    <property type="match status" value="1"/>
</dbReference>
<dbReference type="GO" id="GO:0009236">
    <property type="term" value="P:cobalamin biosynthetic process"/>
    <property type="evidence" value="ECO:0007669"/>
    <property type="project" value="UniProtKB-UniRule"/>
</dbReference>
<feature type="transmembrane region" description="Helical" evidence="13">
    <location>
        <begin position="166"/>
        <end position="191"/>
    </location>
</feature>
<dbReference type="NCBIfam" id="TIGR00123">
    <property type="entry name" value="cbiM"/>
    <property type="match status" value="1"/>
</dbReference>
<dbReference type="Proteomes" id="UP000029986">
    <property type="component" value="Chromosome"/>
</dbReference>
<reference evidence="14 15" key="1">
    <citation type="journal article" date="2014" name="Gut Pathog.">
        <title>Gene clusters of Hafnia alvei strain FB1 important in survival and pathogenesis: a draft genome perspective.</title>
        <authorList>
            <person name="Tan J.Y."/>
            <person name="Yin W.F."/>
            <person name="Chan K.G."/>
        </authorList>
    </citation>
    <scope>NUCLEOTIDE SEQUENCE [LARGE SCALE GENOMIC DNA]</scope>
    <source>
        <strain evidence="14 15">FB1</strain>
    </source>
</reference>
<dbReference type="HOGENOM" id="CLU_052508_3_0_6"/>
<dbReference type="eggNOG" id="COG0310">
    <property type="taxonomic scope" value="Bacteria"/>
</dbReference>
<keyword evidence="6 13" id="KW-0169">Cobalamin biosynthesis</keyword>
<dbReference type="GO" id="GO:0043190">
    <property type="term" value="C:ATP-binding cassette (ABC) transporter complex"/>
    <property type="evidence" value="ECO:0007669"/>
    <property type="project" value="InterPro"/>
</dbReference>
<dbReference type="UniPathway" id="UPA00148"/>
<keyword evidence="8 13" id="KW-1133">Transmembrane helix</keyword>
<evidence type="ECO:0000313" key="15">
    <source>
        <dbReference type="Proteomes" id="UP000029986"/>
    </source>
</evidence>
<dbReference type="GO" id="GO:0015087">
    <property type="term" value="F:cobalt ion transmembrane transporter activity"/>
    <property type="evidence" value="ECO:0007669"/>
    <property type="project" value="UniProtKB-UniRule"/>
</dbReference>
<keyword evidence="10 13" id="KW-0472">Membrane</keyword>
<dbReference type="PATRIC" id="fig|1453496.5.peg.1137"/>
<evidence type="ECO:0000313" key="14">
    <source>
        <dbReference type="EMBL" id="AIU71931.1"/>
    </source>
</evidence>
<keyword evidence="11 13" id="KW-0170">Cobalt</keyword>
<dbReference type="FunFam" id="1.10.1760.20:FF:000001">
    <property type="entry name" value="Cobalt transport protein CbiM"/>
    <property type="match status" value="1"/>
</dbReference>
<proteinExistence type="inferred from homology"/>
<dbReference type="Pfam" id="PF01891">
    <property type="entry name" value="CbiM"/>
    <property type="match status" value="1"/>
</dbReference>
<name>A0A097QZK8_HAFAL</name>
<keyword evidence="15" id="KW-1185">Reference proteome</keyword>
<protein>
    <recommendedName>
        <fullName evidence="13">Cobalt transport protein CbiM</fullName>
    </recommendedName>
    <alternativeName>
        <fullName evidence="13">Energy-coupling factor transporter probable substrate-capture protein CbiM</fullName>
        <shortName evidence="13">ECF transporter S component CbiM</shortName>
    </alternativeName>
</protein>
<feature type="transmembrane region" description="Helical" evidence="13">
    <location>
        <begin position="70"/>
        <end position="88"/>
    </location>
</feature>
<organism evidence="14 15">
    <name type="scientific">Hafnia alvei FB1</name>
    <dbReference type="NCBI Taxonomy" id="1453496"/>
    <lineage>
        <taxon>Bacteria</taxon>
        <taxon>Pseudomonadati</taxon>
        <taxon>Pseudomonadota</taxon>
        <taxon>Gammaproteobacteria</taxon>
        <taxon>Enterobacterales</taxon>
        <taxon>Hafniaceae</taxon>
        <taxon>Hafnia</taxon>
    </lineage>
</organism>
<sequence>MKNLQQLPLYGMALAVLLTLAPQEAFAMHIMEGFLPPFWALAWWLMFLPCLVIGATRLKAIVRDDSDKKVLLALCAAFIFVLSALKIPSVTGSCSHPTGVGLAVILFGPWVVSVLGAIVLLFQALFLAHGGLTTLGANGMSMAVIGPMAGYVVWKLATRAGMRRDVAVFLCAALADLVTYFVTSVQLGLAFPDPQLGVMASVTKFMAIFCLTQVPIAIAEGLLTVLIYDQLCKRQLIAARSL</sequence>
<evidence type="ECO:0000256" key="7">
    <source>
        <dbReference type="ARBA" id="ARBA00022692"/>
    </source>
</evidence>
<accession>A0A097QZK8</accession>
<evidence type="ECO:0000256" key="12">
    <source>
        <dbReference type="ARBA" id="ARBA00060918"/>
    </source>
</evidence>
<feature type="transmembrane region" description="Helical" evidence="13">
    <location>
        <begin position="203"/>
        <end position="228"/>
    </location>
</feature>
<evidence type="ECO:0000256" key="3">
    <source>
        <dbReference type="ARBA" id="ARBA00022426"/>
    </source>
</evidence>
<dbReference type="EMBL" id="CP009706">
    <property type="protein sequence ID" value="AIU71931.1"/>
    <property type="molecule type" value="Genomic_DNA"/>
</dbReference>
<dbReference type="RefSeq" id="WP_025800489.1">
    <property type="nucleotide sequence ID" value="NZ_CP009706.1"/>
</dbReference>
<evidence type="ECO:0000256" key="1">
    <source>
        <dbReference type="ARBA" id="ARBA00004429"/>
    </source>
</evidence>
<evidence type="ECO:0000256" key="6">
    <source>
        <dbReference type="ARBA" id="ARBA00022573"/>
    </source>
</evidence>
<dbReference type="PANTHER" id="PTHR43627">
    <property type="match status" value="1"/>
</dbReference>
<evidence type="ECO:0000256" key="2">
    <source>
        <dbReference type="ARBA" id="ARBA00004953"/>
    </source>
</evidence>
<evidence type="ECO:0000256" key="8">
    <source>
        <dbReference type="ARBA" id="ARBA00022989"/>
    </source>
</evidence>
<dbReference type="InterPro" id="IPR002751">
    <property type="entry name" value="CbiM/NikMN"/>
</dbReference>
<comment type="subcellular location">
    <subcellularLocation>
        <location evidence="1">Cell inner membrane</location>
        <topology evidence="1">Multi-pass membrane protein</topology>
    </subcellularLocation>
    <subcellularLocation>
        <location evidence="13">Cell membrane</location>
        <topology evidence="13">Multi-pass membrane protein</topology>
    </subcellularLocation>
</comment>
<comment type="similarity">
    <text evidence="12 13">Belongs to the CbiM family.</text>
</comment>
<feature type="transmembrane region" description="Helical" evidence="13">
    <location>
        <begin position="100"/>
        <end position="128"/>
    </location>
</feature>